<evidence type="ECO:0000313" key="8">
    <source>
        <dbReference type="Proteomes" id="UP000587991"/>
    </source>
</evidence>
<feature type="domain" description="D-isomer specific 2-hydroxyacid dehydrogenase NAD-binding" evidence="6">
    <location>
        <begin position="105"/>
        <end position="284"/>
    </location>
</feature>
<dbReference type="InterPro" id="IPR006139">
    <property type="entry name" value="D-isomer_2_OHA_DH_cat_dom"/>
</dbReference>
<dbReference type="GO" id="GO:0051287">
    <property type="term" value="F:NAD binding"/>
    <property type="evidence" value="ECO:0007669"/>
    <property type="project" value="InterPro"/>
</dbReference>
<dbReference type="SUPFAM" id="SSF51735">
    <property type="entry name" value="NAD(P)-binding Rossmann-fold domains"/>
    <property type="match status" value="1"/>
</dbReference>
<evidence type="ECO:0000313" key="7">
    <source>
        <dbReference type="EMBL" id="NLR76780.1"/>
    </source>
</evidence>
<gene>
    <name evidence="7" type="ORF">HF682_16555</name>
</gene>
<comment type="similarity">
    <text evidence="1 4">Belongs to the D-isomer specific 2-hydroxyacid dehydrogenase family.</text>
</comment>
<dbReference type="InterPro" id="IPR029753">
    <property type="entry name" value="D-isomer_DH_CS"/>
</dbReference>
<evidence type="ECO:0000256" key="1">
    <source>
        <dbReference type="ARBA" id="ARBA00005854"/>
    </source>
</evidence>
<dbReference type="InterPro" id="IPR050418">
    <property type="entry name" value="D-iso_2-hydroxyacid_DH_PdxB"/>
</dbReference>
<dbReference type="AlphaFoldDB" id="A0A847S0A5"/>
<dbReference type="EMBL" id="JABAIM010000005">
    <property type="protein sequence ID" value="NLR76780.1"/>
    <property type="molecule type" value="Genomic_DNA"/>
</dbReference>
<dbReference type="Pfam" id="PF00389">
    <property type="entry name" value="2-Hacid_dh"/>
    <property type="match status" value="1"/>
</dbReference>
<dbReference type="GO" id="GO:0016616">
    <property type="term" value="F:oxidoreductase activity, acting on the CH-OH group of donors, NAD or NADP as acceptor"/>
    <property type="evidence" value="ECO:0007669"/>
    <property type="project" value="InterPro"/>
</dbReference>
<evidence type="ECO:0000256" key="3">
    <source>
        <dbReference type="ARBA" id="ARBA00023027"/>
    </source>
</evidence>
<dbReference type="Gene3D" id="3.40.50.720">
    <property type="entry name" value="NAD(P)-binding Rossmann-like Domain"/>
    <property type="match status" value="2"/>
</dbReference>
<dbReference type="SUPFAM" id="SSF52283">
    <property type="entry name" value="Formate/glycerate dehydrogenase catalytic domain-like"/>
    <property type="match status" value="1"/>
</dbReference>
<keyword evidence="2 4" id="KW-0560">Oxidoreductase</keyword>
<dbReference type="CDD" id="cd12162">
    <property type="entry name" value="2-Hacid_dh_4"/>
    <property type="match status" value="1"/>
</dbReference>
<feature type="domain" description="D-isomer specific 2-hydroxyacid dehydrogenase catalytic" evidence="5">
    <location>
        <begin position="30"/>
        <end position="315"/>
    </location>
</feature>
<dbReference type="PANTHER" id="PTHR43761">
    <property type="entry name" value="D-ISOMER SPECIFIC 2-HYDROXYACID DEHYDROGENASE FAMILY PROTEIN (AFU_ORTHOLOGUE AFUA_1G13630)"/>
    <property type="match status" value="1"/>
</dbReference>
<protein>
    <submittedName>
        <fullName evidence="7">D-2-hydroxyacid dehydrogenase</fullName>
    </submittedName>
</protein>
<evidence type="ECO:0000259" key="6">
    <source>
        <dbReference type="Pfam" id="PF02826"/>
    </source>
</evidence>
<dbReference type="Proteomes" id="UP000587991">
    <property type="component" value="Unassembled WGS sequence"/>
</dbReference>
<dbReference type="RefSeq" id="WP_168878458.1">
    <property type="nucleotide sequence ID" value="NZ_JABAIM010000005.1"/>
</dbReference>
<dbReference type="InterPro" id="IPR036291">
    <property type="entry name" value="NAD(P)-bd_dom_sf"/>
</dbReference>
<comment type="caution">
    <text evidence="7">The sequence shown here is derived from an EMBL/GenBank/DDBJ whole genome shotgun (WGS) entry which is preliminary data.</text>
</comment>
<evidence type="ECO:0000259" key="5">
    <source>
        <dbReference type="Pfam" id="PF00389"/>
    </source>
</evidence>
<organism evidence="7 8">
    <name type="scientific">Leeia aquatica</name>
    <dbReference type="NCBI Taxonomy" id="2725557"/>
    <lineage>
        <taxon>Bacteria</taxon>
        <taxon>Pseudomonadati</taxon>
        <taxon>Pseudomonadota</taxon>
        <taxon>Betaproteobacteria</taxon>
        <taxon>Neisseriales</taxon>
        <taxon>Leeiaceae</taxon>
        <taxon>Leeia</taxon>
    </lineage>
</organism>
<name>A0A847S0A5_9NEIS</name>
<evidence type="ECO:0000256" key="2">
    <source>
        <dbReference type="ARBA" id="ARBA00023002"/>
    </source>
</evidence>
<dbReference type="InterPro" id="IPR006140">
    <property type="entry name" value="D-isomer_DH_NAD-bd"/>
</dbReference>
<dbReference type="PANTHER" id="PTHR43761:SF1">
    <property type="entry name" value="D-ISOMER SPECIFIC 2-HYDROXYACID DEHYDROGENASE CATALYTIC DOMAIN-CONTAINING PROTEIN-RELATED"/>
    <property type="match status" value="1"/>
</dbReference>
<accession>A0A847S0A5</accession>
<evidence type="ECO:0000256" key="4">
    <source>
        <dbReference type="RuleBase" id="RU003719"/>
    </source>
</evidence>
<dbReference type="Pfam" id="PF02826">
    <property type="entry name" value="2-Hacid_dh_C"/>
    <property type="match status" value="1"/>
</dbReference>
<keyword evidence="3" id="KW-0520">NAD</keyword>
<dbReference type="PROSITE" id="PS00670">
    <property type="entry name" value="D_2_HYDROXYACID_DH_2"/>
    <property type="match status" value="1"/>
</dbReference>
<proteinExistence type="inferred from homology"/>
<sequence length="315" mass="34446">MQRIVFLDQASLPVPLPPVTFPHVWVSYPATRAEERAVRLQGASIAVVNKVRMDAELLAALPDLRMIALAATGSDNIDLQACQERGIAVSNIRDYALDSVPEHALAMLFALRRALPHYRQAMQQGEWQQAGQFCLFGPPLLDVAGSRLGIVGHGSLGQALARKAQALGMQVWFAERKGAVRCRPGYHPFDEVLQQCDAISLHCPLTPETRHLIGARELALMPRHAIVLNTARGALIEPHALLQALRAGRLGGAGIDVLPEEPPIHGHPLLEAALPNLLVTPHVAWASQQAMQQLAIQLVENLHAFWAGERLRRLV</sequence>
<keyword evidence="8" id="KW-1185">Reference proteome</keyword>
<reference evidence="7 8" key="1">
    <citation type="submission" date="2020-04" db="EMBL/GenBank/DDBJ databases">
        <title>Draft genome of Leeia sp. IMCC25680.</title>
        <authorList>
            <person name="Song J."/>
            <person name="Cho J.-C."/>
        </authorList>
    </citation>
    <scope>NUCLEOTIDE SEQUENCE [LARGE SCALE GENOMIC DNA]</scope>
    <source>
        <strain evidence="7 8">IMCC25680</strain>
    </source>
</reference>